<gene>
    <name evidence="3" type="ORF">B0I27_104145</name>
</gene>
<dbReference type="RefSeq" id="WP_106292716.1">
    <property type="nucleotide sequence ID" value="NZ_PVTH01000004.1"/>
</dbReference>
<dbReference type="NCBIfam" id="TIGR03991">
    <property type="entry name" value="alt_bact_glmU"/>
    <property type="match status" value="1"/>
</dbReference>
<dbReference type="CDD" id="cd05635">
    <property type="entry name" value="LbH_unknown"/>
    <property type="match status" value="1"/>
</dbReference>
<dbReference type="GO" id="GO:0016746">
    <property type="term" value="F:acyltransferase activity"/>
    <property type="evidence" value="ECO:0007669"/>
    <property type="project" value="UniProtKB-KW"/>
</dbReference>
<dbReference type="OrthoDB" id="9784832at2"/>
<dbReference type="PANTHER" id="PTHR43584">
    <property type="entry name" value="NUCLEOTIDYL TRANSFERASE"/>
    <property type="match status" value="1"/>
</dbReference>
<dbReference type="Pfam" id="PF13562">
    <property type="entry name" value="NTP_transf_4"/>
    <property type="match status" value="1"/>
</dbReference>
<keyword evidence="1 3" id="KW-0808">Transferase</keyword>
<evidence type="ECO:0000313" key="4">
    <source>
        <dbReference type="Proteomes" id="UP000238034"/>
    </source>
</evidence>
<dbReference type="InterPro" id="IPR011004">
    <property type="entry name" value="Trimer_LpxA-like_sf"/>
</dbReference>
<evidence type="ECO:0000256" key="1">
    <source>
        <dbReference type="ARBA" id="ARBA00022679"/>
    </source>
</evidence>
<reference evidence="3 4" key="1">
    <citation type="submission" date="2018-03" db="EMBL/GenBank/DDBJ databases">
        <title>Genomic Encyclopedia of Type Strains, Phase III (KMG-III): the genomes of soil and plant-associated and newly described type strains.</title>
        <authorList>
            <person name="Whitman W."/>
        </authorList>
    </citation>
    <scope>NUCLEOTIDE SEQUENCE [LARGE SCALE GENOMIC DNA]</scope>
    <source>
        <strain evidence="3 4">CGMCC 1.9313</strain>
    </source>
</reference>
<dbReference type="InterPro" id="IPR023917">
    <property type="entry name" value="Bifunctiontional_GlmU_bac-type"/>
</dbReference>
<evidence type="ECO:0000256" key="2">
    <source>
        <dbReference type="ARBA" id="ARBA00023315"/>
    </source>
</evidence>
<dbReference type="Proteomes" id="UP000238034">
    <property type="component" value="Unassembled WGS sequence"/>
</dbReference>
<protein>
    <submittedName>
        <fullName evidence="3">UDP-N-acetylglucosamine diphosphorylase/glucosamine-1-phosphate N-acetyltransferase</fullName>
    </submittedName>
</protein>
<dbReference type="InterPro" id="IPR050065">
    <property type="entry name" value="GlmU-like"/>
</dbReference>
<dbReference type="GO" id="GO:0016779">
    <property type="term" value="F:nucleotidyltransferase activity"/>
    <property type="evidence" value="ECO:0007669"/>
    <property type="project" value="UniProtKB-ARBA"/>
</dbReference>
<evidence type="ECO:0000313" key="3">
    <source>
        <dbReference type="EMBL" id="PRY53136.1"/>
    </source>
</evidence>
<dbReference type="SUPFAM" id="SSF51161">
    <property type="entry name" value="Trimeric LpxA-like enzymes"/>
    <property type="match status" value="1"/>
</dbReference>
<dbReference type="EMBL" id="PVTH01000004">
    <property type="protein sequence ID" value="PRY53136.1"/>
    <property type="molecule type" value="Genomic_DNA"/>
</dbReference>
<accession>A0A2T0U5D5</accession>
<proteinExistence type="predicted"/>
<name>A0A2T0U5D5_9SPHI</name>
<dbReference type="PANTHER" id="PTHR43584:SF8">
    <property type="entry name" value="N-ACETYLMURAMATE ALPHA-1-PHOSPHATE URIDYLYLTRANSFERASE"/>
    <property type="match status" value="1"/>
</dbReference>
<organism evidence="3 4">
    <name type="scientific">Arcticibacter pallidicorallinus</name>
    <dbReference type="NCBI Taxonomy" id="1259464"/>
    <lineage>
        <taxon>Bacteria</taxon>
        <taxon>Pseudomonadati</taxon>
        <taxon>Bacteroidota</taxon>
        <taxon>Sphingobacteriia</taxon>
        <taxon>Sphingobacteriales</taxon>
        <taxon>Sphingobacteriaceae</taxon>
        <taxon>Arcticibacter</taxon>
    </lineage>
</organism>
<keyword evidence="4" id="KW-1185">Reference proteome</keyword>
<sequence length="397" mass="44152">MTITLFDDSARDSLLPLTFTRPVARLRVGILTIAEKWAKRLDSDVAFLTVAYLQEKFPYHHDPVSLFINGSVCPDEYLVEAISKLETGEALYASDLLLAARGATAESGIPVIDLEGFKLISYARDFSRIMHPEHIFMQNEEEILRDFELVTSGRTSASLSSTNTVLGDQIFVEEGVEAECSTFNTLKGPIYLGRNSGVWEGSMVRGAFALCEGAQLKMGTRIYSKTTIGPYCRIGGEINNAVIMGYSSKGHDGYLGNSVIGEWCNLGADTNNSNLKNNYASVKLWDYANDRYRDTGLQFCGLIMGDHSKCSVNTMFNTGTVVGVSSNVFGAGFPQHFVPDFSWYEIGNNAEYRLDKAIETTERVFARREKELDTVERGIFAAIFDLTKHYRNIKTKL</sequence>
<dbReference type="Gene3D" id="2.160.10.10">
    <property type="entry name" value="Hexapeptide repeat proteins"/>
    <property type="match status" value="1"/>
</dbReference>
<keyword evidence="2" id="KW-0012">Acyltransferase</keyword>
<dbReference type="AlphaFoldDB" id="A0A2T0U5D5"/>
<comment type="caution">
    <text evidence="3">The sequence shown here is derived from an EMBL/GenBank/DDBJ whole genome shotgun (WGS) entry which is preliminary data.</text>
</comment>